<dbReference type="AlphaFoldDB" id="A0ABD1XTH3"/>
<dbReference type="Proteomes" id="UP001605036">
    <property type="component" value="Unassembled WGS sequence"/>
</dbReference>
<name>A0ABD1XTH3_9MARC</name>
<dbReference type="EMBL" id="JBHFFA010000007">
    <property type="protein sequence ID" value="KAL2612263.1"/>
    <property type="molecule type" value="Genomic_DNA"/>
</dbReference>
<comment type="caution">
    <text evidence="1">The sequence shown here is derived from an EMBL/GenBank/DDBJ whole genome shotgun (WGS) entry which is preliminary data.</text>
</comment>
<evidence type="ECO:0000313" key="2">
    <source>
        <dbReference type="Proteomes" id="UP001605036"/>
    </source>
</evidence>
<protein>
    <submittedName>
        <fullName evidence="1">Uncharacterized protein</fullName>
    </submittedName>
</protein>
<keyword evidence="2" id="KW-1185">Reference proteome</keyword>
<evidence type="ECO:0000313" key="1">
    <source>
        <dbReference type="EMBL" id="KAL2612263.1"/>
    </source>
</evidence>
<proteinExistence type="predicted"/>
<sequence length="89" mass="10047">MLLAPAMYARFFNEDTVENVSLNETLWDVSSCPGCAAPNFGATWYLHVYGRVDTTVVVQFRRHSSYRMAAGRLKNDRPEEQTGMTADVL</sequence>
<organism evidence="1 2">
    <name type="scientific">Riccia fluitans</name>
    <dbReference type="NCBI Taxonomy" id="41844"/>
    <lineage>
        <taxon>Eukaryota</taxon>
        <taxon>Viridiplantae</taxon>
        <taxon>Streptophyta</taxon>
        <taxon>Embryophyta</taxon>
        <taxon>Marchantiophyta</taxon>
        <taxon>Marchantiopsida</taxon>
        <taxon>Marchantiidae</taxon>
        <taxon>Marchantiales</taxon>
        <taxon>Ricciaceae</taxon>
        <taxon>Riccia</taxon>
    </lineage>
</organism>
<reference evidence="1 2" key="1">
    <citation type="submission" date="2024-09" db="EMBL/GenBank/DDBJ databases">
        <title>Chromosome-scale assembly of Riccia fluitans.</title>
        <authorList>
            <person name="Paukszto L."/>
            <person name="Sawicki J."/>
            <person name="Karawczyk K."/>
            <person name="Piernik-Szablinska J."/>
            <person name="Szczecinska M."/>
            <person name="Mazdziarz M."/>
        </authorList>
    </citation>
    <scope>NUCLEOTIDE SEQUENCE [LARGE SCALE GENOMIC DNA]</scope>
    <source>
        <strain evidence="1">Rf_01</strain>
        <tissue evidence="1">Aerial parts of the thallus</tissue>
    </source>
</reference>
<accession>A0ABD1XTH3</accession>
<gene>
    <name evidence="1" type="ORF">R1flu_023955</name>
</gene>